<reference evidence="7 8" key="1">
    <citation type="submission" date="2022-01" db="EMBL/GenBank/DDBJ databases">
        <title>A high-quality chromosome-level genome assembly of rohu carp, Labeo rohita.</title>
        <authorList>
            <person name="Arick M.A. II"/>
            <person name="Hsu C.-Y."/>
            <person name="Magbanua Z."/>
            <person name="Pechanova O."/>
            <person name="Grover C."/>
            <person name="Miller E."/>
            <person name="Thrash A."/>
            <person name="Ezzel L."/>
            <person name="Alam S."/>
            <person name="Benzie J."/>
            <person name="Hamilton M."/>
            <person name="Karsi A."/>
            <person name="Lawrence M.L."/>
            <person name="Peterson D.G."/>
        </authorList>
    </citation>
    <scope>NUCLEOTIDE SEQUENCE [LARGE SCALE GENOMIC DNA]</scope>
    <source>
        <strain evidence="8">BAU-BD-2019</strain>
        <tissue evidence="7">Blood</tissue>
    </source>
</reference>
<dbReference type="SUPFAM" id="SSF48366">
    <property type="entry name" value="Ras GEF"/>
    <property type="match status" value="1"/>
</dbReference>
<feature type="transmembrane region" description="Helical" evidence="3">
    <location>
        <begin position="700"/>
        <end position="722"/>
    </location>
</feature>
<dbReference type="InterPro" id="IPR001895">
    <property type="entry name" value="RASGEF_cat_dom"/>
</dbReference>
<evidence type="ECO:0000313" key="8">
    <source>
        <dbReference type="Proteomes" id="UP000830375"/>
    </source>
</evidence>
<comment type="caution">
    <text evidence="7">The sequence shown here is derived from an EMBL/GenBank/DDBJ whole genome shotgun (WGS) entry which is preliminary data.</text>
</comment>
<keyword evidence="8" id="KW-1185">Reference proteome</keyword>
<dbReference type="Pfam" id="PF00788">
    <property type="entry name" value="RA"/>
    <property type="match status" value="1"/>
</dbReference>
<dbReference type="Gene3D" id="1.20.870.10">
    <property type="entry name" value="Son of sevenless (SoS) protein Chain: S domain 1"/>
    <property type="match status" value="1"/>
</dbReference>
<dbReference type="InterPro" id="IPR015758">
    <property type="entry name" value="RalGDS_RA"/>
</dbReference>
<dbReference type="CDD" id="cd00155">
    <property type="entry name" value="RasGEF"/>
    <property type="match status" value="1"/>
</dbReference>
<dbReference type="EMBL" id="JACTAM010002694">
    <property type="protein sequence ID" value="KAI2643926.1"/>
    <property type="molecule type" value="Genomic_DNA"/>
</dbReference>
<evidence type="ECO:0000256" key="3">
    <source>
        <dbReference type="SAM" id="Phobius"/>
    </source>
</evidence>
<dbReference type="Gene3D" id="1.10.840.10">
    <property type="entry name" value="Ras guanine-nucleotide exchange factors catalytic domain"/>
    <property type="match status" value="1"/>
</dbReference>
<feature type="domain" description="Ras-GEF" evidence="4">
    <location>
        <begin position="274"/>
        <end position="566"/>
    </location>
</feature>
<dbReference type="InterPro" id="IPR000651">
    <property type="entry name" value="Ras-like_Gua-exchang_fac_N"/>
</dbReference>
<feature type="domain" description="Ras-associating" evidence="5">
    <location>
        <begin position="784"/>
        <end position="871"/>
    </location>
</feature>
<dbReference type="PANTHER" id="PTHR23113:SF35">
    <property type="entry name" value="RAL GUANINE NUCLEOTIDE DISSOCIATION STIMULATOR"/>
    <property type="match status" value="1"/>
</dbReference>
<dbReference type="InterPro" id="IPR036964">
    <property type="entry name" value="RASGEF_cat_dom_sf"/>
</dbReference>
<sequence length="900" mass="101393">MVFVSGCELGFGSVMFDASVWRIRSIRDSVRLEISDEPSPAVLNRFTHLDPDTPYLENASQEIGEEVEDGAVFSITLRKVQMYQSSSKSQRWLGVDSDSGLSLYETCKLRTIKAGTLERLVEYMVTAFRGNDSTYVTIFLCTYRTFATTKQVLDLLLNRYAKLQPGAEARRMTPDERTELRNTVSSILGAWLDQYSEDFWKPPDYSCLRRLIHYLQLNFPGSDLERRACNLLSQFHRRLQQESDQDVLDQGCCAFALLEENGFEEDRPDFLSFDPTVVAEQFTLMDAELFKRVVPYHCLGSIWSQRDKKGKEHLAPTIRATVSQFNRVTNCVISTCLSDRTLKPAQRARILEHWIQVARECRILKNFSSLRAILSALQCNPVHRLKKTWDEVSRENIRIFQELSEIFSDENNHSLSRELLIKEGTSKFATLEINPKRAQKRQQPQRDLEPQTLQQEIRSVRLSPDVVFCTAELTARSCLFQTVMQGTIPYLGTFLTDLVMMDTAMKDYLDGGLINFEKRRKEFEVIAQIKLLQLACNNYNFQRVAGFSAWLSSVEKLSEAESRQPVGSGEAGCSSSGSSHSKSFDQLRFPPCLSGSVGDGCDSLSVTSAGSSSSDVEEVNISFISDSPDALERKLYFLPVDLHALRKTFQFYLREVRPYGRPDTHGTLSLSLSLTSFRLFARPCLENTNFSHPFWSSSSLAFIVSAFLLCVFVFVCVLVMFWESTSLSSLDASGLGSGSGSSSASSSSVSSTPVTASRSHKRSVSGVSSYSSLSLPLYNQQVDDCCIIRVSLDVDNGNMYKSILVTSQDKTPAVVRKAMVKHNLDRERAEDYELVQKISEEKELKIPDNANVFYAMNSAANYDFVLKKRGFPRAGRTKHVASSTLPRMKQKGLKIAKGIF</sequence>
<dbReference type="Gene3D" id="3.10.20.90">
    <property type="entry name" value="Phosphatidylinositol 3-kinase Catalytic Subunit, Chain A, domain 1"/>
    <property type="match status" value="1"/>
</dbReference>
<dbReference type="SMART" id="SM00314">
    <property type="entry name" value="RA"/>
    <property type="match status" value="1"/>
</dbReference>
<evidence type="ECO:0000259" key="6">
    <source>
        <dbReference type="PROSITE" id="PS50212"/>
    </source>
</evidence>
<accession>A0ABQ8KZN2</accession>
<dbReference type="Proteomes" id="UP000830375">
    <property type="component" value="Unassembled WGS sequence"/>
</dbReference>
<name>A0ABQ8KZN2_LABRO</name>
<keyword evidence="1 2" id="KW-0344">Guanine-nucleotide releasing factor</keyword>
<feature type="domain" description="N-terminal Ras-GEF" evidence="6">
    <location>
        <begin position="108"/>
        <end position="236"/>
    </location>
</feature>
<dbReference type="PROSITE" id="PS50200">
    <property type="entry name" value="RA"/>
    <property type="match status" value="1"/>
</dbReference>
<dbReference type="SMART" id="SM00229">
    <property type="entry name" value="RasGEFN"/>
    <property type="match status" value="1"/>
</dbReference>
<dbReference type="InterPro" id="IPR019804">
    <property type="entry name" value="Ras_G-nucl-exch_fac_CS"/>
</dbReference>
<keyword evidence="3" id="KW-0812">Transmembrane</keyword>
<evidence type="ECO:0000256" key="1">
    <source>
        <dbReference type="ARBA" id="ARBA00022658"/>
    </source>
</evidence>
<dbReference type="SUPFAM" id="SSF54236">
    <property type="entry name" value="Ubiquitin-like"/>
    <property type="match status" value="1"/>
</dbReference>
<proteinExistence type="predicted"/>
<dbReference type="PROSITE" id="PS50212">
    <property type="entry name" value="RASGEF_NTER"/>
    <property type="match status" value="1"/>
</dbReference>
<dbReference type="SMART" id="SM00147">
    <property type="entry name" value="RasGEF"/>
    <property type="match status" value="1"/>
</dbReference>
<dbReference type="Pfam" id="PF00617">
    <property type="entry name" value="RasGEF"/>
    <property type="match status" value="1"/>
</dbReference>
<keyword evidence="3" id="KW-0472">Membrane</keyword>
<organism evidence="7 8">
    <name type="scientific">Labeo rohita</name>
    <name type="common">Indian major carp</name>
    <name type="synonym">Cyprinus rohita</name>
    <dbReference type="NCBI Taxonomy" id="84645"/>
    <lineage>
        <taxon>Eukaryota</taxon>
        <taxon>Metazoa</taxon>
        <taxon>Chordata</taxon>
        <taxon>Craniata</taxon>
        <taxon>Vertebrata</taxon>
        <taxon>Euteleostomi</taxon>
        <taxon>Actinopterygii</taxon>
        <taxon>Neopterygii</taxon>
        <taxon>Teleostei</taxon>
        <taxon>Ostariophysi</taxon>
        <taxon>Cypriniformes</taxon>
        <taxon>Cyprinidae</taxon>
        <taxon>Labeoninae</taxon>
        <taxon>Labeonini</taxon>
        <taxon>Labeo</taxon>
    </lineage>
</organism>
<dbReference type="CDD" id="cd17209">
    <property type="entry name" value="RA_RalGDS"/>
    <property type="match status" value="1"/>
</dbReference>
<dbReference type="PANTHER" id="PTHR23113">
    <property type="entry name" value="GUANINE NUCLEOTIDE EXCHANGE FACTOR"/>
    <property type="match status" value="1"/>
</dbReference>
<evidence type="ECO:0000259" key="4">
    <source>
        <dbReference type="PROSITE" id="PS50009"/>
    </source>
</evidence>
<dbReference type="InterPro" id="IPR008937">
    <property type="entry name" value="Ras-like_GEF"/>
</dbReference>
<dbReference type="InterPro" id="IPR023578">
    <property type="entry name" value="Ras_GEF_dom_sf"/>
</dbReference>
<dbReference type="Pfam" id="PF00618">
    <property type="entry name" value="RasGEF_N"/>
    <property type="match status" value="1"/>
</dbReference>
<dbReference type="InterPro" id="IPR000159">
    <property type="entry name" value="RA_dom"/>
</dbReference>
<evidence type="ECO:0000256" key="2">
    <source>
        <dbReference type="PROSITE-ProRule" id="PRU00168"/>
    </source>
</evidence>
<evidence type="ECO:0000259" key="5">
    <source>
        <dbReference type="PROSITE" id="PS50200"/>
    </source>
</evidence>
<dbReference type="PROSITE" id="PS00720">
    <property type="entry name" value="RASGEF"/>
    <property type="match status" value="1"/>
</dbReference>
<protein>
    <submittedName>
        <fullName evidence="7">Ral guanine nucleotide dissociation stimulator-like 1</fullName>
    </submittedName>
</protein>
<evidence type="ECO:0000313" key="7">
    <source>
        <dbReference type="EMBL" id="KAI2643926.1"/>
    </source>
</evidence>
<gene>
    <name evidence="7" type="ORF">H4Q32_024665</name>
</gene>
<dbReference type="InterPro" id="IPR029071">
    <property type="entry name" value="Ubiquitin-like_domsf"/>
</dbReference>
<dbReference type="PROSITE" id="PS50009">
    <property type="entry name" value="RASGEF_CAT"/>
    <property type="match status" value="1"/>
</dbReference>
<dbReference type="CDD" id="cd06224">
    <property type="entry name" value="REM"/>
    <property type="match status" value="1"/>
</dbReference>
<keyword evidence="3" id="KW-1133">Transmembrane helix</keyword>